<dbReference type="RefSeq" id="WP_377043860.1">
    <property type="nucleotide sequence ID" value="NZ_JBHLUN010000005.1"/>
</dbReference>
<dbReference type="SUPFAM" id="SSF141868">
    <property type="entry name" value="EAL domain-like"/>
    <property type="match status" value="1"/>
</dbReference>
<evidence type="ECO:0000259" key="2">
    <source>
        <dbReference type="PROSITE" id="PS50883"/>
    </source>
</evidence>
<comment type="caution">
    <text evidence="3">The sequence shown here is derived from an EMBL/GenBank/DDBJ whole genome shotgun (WGS) entry which is preliminary data.</text>
</comment>
<protein>
    <submittedName>
        <fullName evidence="3">EAL domain-containing protein</fullName>
    </submittedName>
</protein>
<dbReference type="PANTHER" id="PTHR33121:SF79">
    <property type="entry name" value="CYCLIC DI-GMP PHOSPHODIESTERASE PDED-RELATED"/>
    <property type="match status" value="1"/>
</dbReference>
<sequence>MPKRPPPADPHPRPSDGKPGAAPSQPRDGSPAVAAAPPPAQPAEPRPILVLARDPAVIRAAQGAVRATGTEAPARPVGSAREALAAVLAADQPPRLLILEHGLAEDTEGLEAMLADPFGPTRAMLLHREHAEALDPRAVLAALRSQIRPAAEAGDAGTLRRGLEQDRVSVRYQPMVRLRDGAAVAAEALARWTQPPKLLAPDTFVPLVEQAGLGLALSMAVARRAAAELAGFLRRGRPLRYVSVNLPLAVLEEAGTVGWLRQILRDNGLRPHHLALELTETTPVHDPAPLRRALLRLRQAGFAVLIDDLCRDDEREALLHLPFSGVKLDRSFTTALPASARARRSAQRVVALARRHGMRVVAEGISTQAEWRAAAALSVDLAQGYAVARPMPAAVLPEWRHGWTPPALAHPQAR</sequence>
<proteinExistence type="predicted"/>
<accession>A0ABV6JU53</accession>
<feature type="region of interest" description="Disordered" evidence="1">
    <location>
        <begin position="1"/>
        <end position="45"/>
    </location>
</feature>
<feature type="domain" description="EAL" evidence="2">
    <location>
        <begin position="152"/>
        <end position="404"/>
    </location>
</feature>
<dbReference type="Gene3D" id="3.20.20.450">
    <property type="entry name" value="EAL domain"/>
    <property type="match status" value="1"/>
</dbReference>
<dbReference type="CDD" id="cd01948">
    <property type="entry name" value="EAL"/>
    <property type="match status" value="1"/>
</dbReference>
<dbReference type="Pfam" id="PF00563">
    <property type="entry name" value="EAL"/>
    <property type="match status" value="1"/>
</dbReference>
<evidence type="ECO:0000313" key="4">
    <source>
        <dbReference type="Proteomes" id="UP001589865"/>
    </source>
</evidence>
<dbReference type="PROSITE" id="PS50883">
    <property type="entry name" value="EAL"/>
    <property type="match status" value="1"/>
</dbReference>
<keyword evidence="4" id="KW-1185">Reference proteome</keyword>
<organism evidence="3 4">
    <name type="scientific">Roseomonas elaeocarpi</name>
    <dbReference type="NCBI Taxonomy" id="907779"/>
    <lineage>
        <taxon>Bacteria</taxon>
        <taxon>Pseudomonadati</taxon>
        <taxon>Pseudomonadota</taxon>
        <taxon>Alphaproteobacteria</taxon>
        <taxon>Acetobacterales</taxon>
        <taxon>Roseomonadaceae</taxon>
        <taxon>Roseomonas</taxon>
    </lineage>
</organism>
<dbReference type="InterPro" id="IPR035919">
    <property type="entry name" value="EAL_sf"/>
</dbReference>
<dbReference type="Proteomes" id="UP001589865">
    <property type="component" value="Unassembled WGS sequence"/>
</dbReference>
<dbReference type="InterPro" id="IPR050706">
    <property type="entry name" value="Cyclic-di-GMP_PDE-like"/>
</dbReference>
<evidence type="ECO:0000313" key="3">
    <source>
        <dbReference type="EMBL" id="MFC0408118.1"/>
    </source>
</evidence>
<dbReference type="EMBL" id="JBHLUN010000005">
    <property type="protein sequence ID" value="MFC0408118.1"/>
    <property type="molecule type" value="Genomic_DNA"/>
</dbReference>
<gene>
    <name evidence="3" type="ORF">ACFFGY_07640</name>
</gene>
<evidence type="ECO:0000256" key="1">
    <source>
        <dbReference type="SAM" id="MobiDB-lite"/>
    </source>
</evidence>
<reference evidence="3 4" key="1">
    <citation type="submission" date="2024-09" db="EMBL/GenBank/DDBJ databases">
        <authorList>
            <person name="Sun Q."/>
            <person name="Mori K."/>
        </authorList>
    </citation>
    <scope>NUCLEOTIDE SEQUENCE [LARGE SCALE GENOMIC DNA]</scope>
    <source>
        <strain evidence="3 4">TBRC 5777</strain>
    </source>
</reference>
<feature type="compositionally biased region" description="Pro residues" evidence="1">
    <location>
        <begin position="36"/>
        <end position="45"/>
    </location>
</feature>
<dbReference type="PANTHER" id="PTHR33121">
    <property type="entry name" value="CYCLIC DI-GMP PHOSPHODIESTERASE PDEF"/>
    <property type="match status" value="1"/>
</dbReference>
<name>A0ABV6JU53_9PROT</name>
<dbReference type="InterPro" id="IPR001633">
    <property type="entry name" value="EAL_dom"/>
</dbReference>
<dbReference type="SMART" id="SM00052">
    <property type="entry name" value="EAL"/>
    <property type="match status" value="1"/>
</dbReference>